<name>A0A563EUD5_9PSEU</name>
<comment type="caution">
    <text evidence="5">The sequence shown here is derived from an EMBL/GenBank/DDBJ whole genome shotgun (WGS) entry which is preliminary data.</text>
</comment>
<dbReference type="OrthoDB" id="9786503at2"/>
<dbReference type="Pfam" id="PF07992">
    <property type="entry name" value="Pyr_redox_2"/>
    <property type="match status" value="1"/>
</dbReference>
<dbReference type="Gene3D" id="3.50.50.60">
    <property type="entry name" value="FAD/NAD(P)-binding domain"/>
    <property type="match status" value="2"/>
</dbReference>
<dbReference type="PRINTS" id="PR00368">
    <property type="entry name" value="FADPNR"/>
</dbReference>
<dbReference type="RefSeq" id="WP_146353464.1">
    <property type="nucleotide sequence ID" value="NZ_VOBR01000011.1"/>
</dbReference>
<dbReference type="PANTHER" id="PTHR48105">
    <property type="entry name" value="THIOREDOXIN REDUCTASE 1-RELATED-RELATED"/>
    <property type="match status" value="1"/>
</dbReference>
<dbReference type="EMBL" id="VOBR01000011">
    <property type="protein sequence ID" value="TWP50744.1"/>
    <property type="molecule type" value="Genomic_DNA"/>
</dbReference>
<sequence length="299" mass="31142">MGDVRDVVVIGGGAAGLSGALLLARARLRVTVVDAGTPRNAPAAHMHGFLSRDGMPPGELVAAGRDEVAAYGGELVDDAVTEVLPGFEVRLASGRVLTAPRLLVTTGMRDELPGVPGVAERWGRDVLQCPYCHGYEVRDQALGVLATSPAAVHQALLVRQWSAGTSFFEHTYELTDAERAQLAAWDIRIVPGEVKELVVEDAVRAVRTADDEVPVDAVFVFPRFVPGLLGGLGLATDERGFAVADGNGATSVPGVWAAGNVVNSRAQVLMAAGAGAAAAMSIHADLVQDLTRRAVQNAS</sequence>
<reference evidence="5 6" key="1">
    <citation type="submission" date="2019-07" db="EMBL/GenBank/DDBJ databases">
        <title>Lentzea xizangensis sp. nov., isolated from Qinghai-Tibetan Plateau Soils.</title>
        <authorList>
            <person name="Huang J."/>
        </authorList>
    </citation>
    <scope>NUCLEOTIDE SEQUENCE [LARGE SCALE GENOMIC DNA]</scope>
    <source>
        <strain evidence="5 6">FXJ1.1311</strain>
    </source>
</reference>
<gene>
    <name evidence="5" type="ORF">FKR81_19250</name>
</gene>
<proteinExistence type="predicted"/>
<organism evidence="5 6">
    <name type="scientific">Lentzea tibetensis</name>
    <dbReference type="NCBI Taxonomy" id="2591470"/>
    <lineage>
        <taxon>Bacteria</taxon>
        <taxon>Bacillati</taxon>
        <taxon>Actinomycetota</taxon>
        <taxon>Actinomycetes</taxon>
        <taxon>Pseudonocardiales</taxon>
        <taxon>Pseudonocardiaceae</taxon>
        <taxon>Lentzea</taxon>
    </lineage>
</organism>
<evidence type="ECO:0000313" key="5">
    <source>
        <dbReference type="EMBL" id="TWP50744.1"/>
    </source>
</evidence>
<dbReference type="SUPFAM" id="SSF51905">
    <property type="entry name" value="FAD/NAD(P)-binding domain"/>
    <property type="match status" value="1"/>
</dbReference>
<keyword evidence="6" id="KW-1185">Reference proteome</keyword>
<evidence type="ECO:0000256" key="3">
    <source>
        <dbReference type="ARBA" id="ARBA00048132"/>
    </source>
</evidence>
<feature type="domain" description="FAD/NAD(P)-binding" evidence="4">
    <location>
        <begin position="6"/>
        <end position="273"/>
    </location>
</feature>
<dbReference type="PRINTS" id="PR00469">
    <property type="entry name" value="PNDRDTASEII"/>
</dbReference>
<keyword evidence="2" id="KW-0560">Oxidoreductase</keyword>
<dbReference type="GO" id="GO:0004791">
    <property type="term" value="F:thioredoxin-disulfide reductase (NADPH) activity"/>
    <property type="evidence" value="ECO:0007669"/>
    <property type="project" value="UniProtKB-EC"/>
</dbReference>
<evidence type="ECO:0000259" key="4">
    <source>
        <dbReference type="Pfam" id="PF07992"/>
    </source>
</evidence>
<comment type="catalytic activity">
    <reaction evidence="3">
        <text>[thioredoxin]-dithiol + NADP(+) = [thioredoxin]-disulfide + NADPH + H(+)</text>
        <dbReference type="Rhea" id="RHEA:20345"/>
        <dbReference type="Rhea" id="RHEA-COMP:10698"/>
        <dbReference type="Rhea" id="RHEA-COMP:10700"/>
        <dbReference type="ChEBI" id="CHEBI:15378"/>
        <dbReference type="ChEBI" id="CHEBI:29950"/>
        <dbReference type="ChEBI" id="CHEBI:50058"/>
        <dbReference type="ChEBI" id="CHEBI:57783"/>
        <dbReference type="ChEBI" id="CHEBI:58349"/>
        <dbReference type="EC" id="1.8.1.9"/>
    </reaction>
</comment>
<accession>A0A563EUD5</accession>
<evidence type="ECO:0000256" key="1">
    <source>
        <dbReference type="ARBA" id="ARBA00022630"/>
    </source>
</evidence>
<dbReference type="Proteomes" id="UP000316639">
    <property type="component" value="Unassembled WGS sequence"/>
</dbReference>
<keyword evidence="1" id="KW-0285">Flavoprotein</keyword>
<dbReference type="InterPro" id="IPR036188">
    <property type="entry name" value="FAD/NAD-bd_sf"/>
</dbReference>
<protein>
    <submittedName>
        <fullName evidence="5">NAD(P)/FAD-dependent oxidoreductase</fullName>
    </submittedName>
</protein>
<dbReference type="InterPro" id="IPR023753">
    <property type="entry name" value="FAD/NAD-binding_dom"/>
</dbReference>
<dbReference type="AlphaFoldDB" id="A0A563EUD5"/>
<evidence type="ECO:0000256" key="2">
    <source>
        <dbReference type="ARBA" id="ARBA00023002"/>
    </source>
</evidence>
<dbReference type="InterPro" id="IPR050097">
    <property type="entry name" value="Ferredoxin-NADP_redctase_2"/>
</dbReference>
<evidence type="ECO:0000313" key="6">
    <source>
        <dbReference type="Proteomes" id="UP000316639"/>
    </source>
</evidence>